<comment type="caution">
    <text evidence="2">The sequence shown here is derived from an EMBL/GenBank/DDBJ whole genome shotgun (WGS) entry which is preliminary data.</text>
</comment>
<feature type="domain" description="DUF3298" evidence="1">
    <location>
        <begin position="472"/>
        <end position="543"/>
    </location>
</feature>
<evidence type="ECO:0000313" key="3">
    <source>
        <dbReference type="Proteomes" id="UP000216207"/>
    </source>
</evidence>
<reference evidence="2 3" key="1">
    <citation type="submission" date="2017-07" db="EMBL/GenBank/DDBJ databases">
        <title>Isolation and whole genome analysis of endospore-forming bacteria from heroin.</title>
        <authorList>
            <person name="Kalinowski J."/>
            <person name="Ahrens B."/>
            <person name="Al-Dilaimi A."/>
            <person name="Winkler A."/>
            <person name="Wibberg D."/>
            <person name="Schleenbecker U."/>
            <person name="Ruckert C."/>
            <person name="Wolfel R."/>
            <person name="Grass G."/>
        </authorList>
    </citation>
    <scope>NUCLEOTIDE SEQUENCE [LARGE SCALE GENOMIC DNA]</scope>
    <source>
        <strain evidence="2 3">7539</strain>
    </source>
</reference>
<dbReference type="InterPro" id="IPR032774">
    <property type="entry name" value="WG_beta_rep"/>
</dbReference>
<dbReference type="Pfam" id="PF14903">
    <property type="entry name" value="WG_beta_rep"/>
    <property type="match status" value="6"/>
</dbReference>
<dbReference type="InterPro" id="IPR021729">
    <property type="entry name" value="DUF3298"/>
</dbReference>
<dbReference type="Proteomes" id="UP000216207">
    <property type="component" value="Unassembled WGS sequence"/>
</dbReference>
<dbReference type="EMBL" id="NPCC01000044">
    <property type="protein sequence ID" value="PAE86960.1"/>
    <property type="molecule type" value="Genomic_DNA"/>
</dbReference>
<evidence type="ECO:0000259" key="1">
    <source>
        <dbReference type="Pfam" id="PF11738"/>
    </source>
</evidence>
<dbReference type="AlphaFoldDB" id="A0A268NV59"/>
<sequence length="567" mass="64657">MERLTENLYPVSTKTVNGTKWGYINDRGRIRISLVYEGAEPFQRNGFAIVTLNEKQGLINQFGRFAVKPVYKSIQPFSEERAIIQTKDGFKMIDEKGQVRTKKTYAYMAPMKNSRALFQTNGRYGFLNSDGEEVIAARYLFAYDFDEGKAVVQTKTAEFQLIDENGLVLHTYPYVDVGSLSEGRIAFKEGDRYGYLDEAGNVVIPPKYGMAFAYEDGFAIIATSDDNYSYGLMNKAGDTIFEPIYNEIRLLQEGRIALGKAKDANRPFLSRYAIANTSGAVLTDFVYDEIGSFNKGTASAVKDDRTFFIDREGHKVKTFPAFSGTGVLRKENGIVSAFIDQRLFYTDEHGKNIWHPDTEILLRRPYRIQERLYKRGPNYYVYYPQIEGMANQLEQQAINQKLAKQAGVRHVTEAETKERTFTGDFNVLFFKKHLVVLEIDGYTYPFGAAHGMPTRTFANVDVRNGHDYALSELFKHGRDYAAVLSKLVGEQIKKQADEYFPNAYKGVNSTQPFYVDEHALYLVFDVYELAPYAAGFPTFKIPFAEIEPIIDQSGPFWQSFHYYNQPN</sequence>
<proteinExistence type="predicted"/>
<organism evidence="2 3">
    <name type="scientific">Shouchella clausii</name>
    <name type="common">Alkalihalobacillus clausii</name>
    <dbReference type="NCBI Taxonomy" id="79880"/>
    <lineage>
        <taxon>Bacteria</taxon>
        <taxon>Bacillati</taxon>
        <taxon>Bacillota</taxon>
        <taxon>Bacilli</taxon>
        <taxon>Bacillales</taxon>
        <taxon>Bacillaceae</taxon>
        <taxon>Shouchella</taxon>
    </lineage>
</organism>
<gene>
    <name evidence="2" type="ORF">CHH72_20940</name>
</gene>
<dbReference type="InterPro" id="IPR037126">
    <property type="entry name" value="PdaC/RsiV-like_sf"/>
</dbReference>
<dbReference type="PANTHER" id="PTHR37841:SF1">
    <property type="entry name" value="DUF3298 DOMAIN-CONTAINING PROTEIN"/>
    <property type="match status" value="1"/>
</dbReference>
<dbReference type="Gene3D" id="3.30.565.40">
    <property type="entry name" value="Fervidobacterium nodosum Rt17-B1 like"/>
    <property type="match status" value="1"/>
</dbReference>
<accession>A0A268NV59</accession>
<protein>
    <recommendedName>
        <fullName evidence="1">DUF3298 domain-containing protein</fullName>
    </recommendedName>
</protein>
<dbReference type="RefSeq" id="WP_095327370.1">
    <property type="nucleotide sequence ID" value="NZ_NPCC01000044.1"/>
</dbReference>
<dbReference type="PANTHER" id="PTHR37841">
    <property type="entry name" value="GLR2918 PROTEIN"/>
    <property type="match status" value="1"/>
</dbReference>
<dbReference type="Gene3D" id="3.90.640.20">
    <property type="entry name" value="Heat-shock cognate protein, ATPase"/>
    <property type="match status" value="1"/>
</dbReference>
<dbReference type="Pfam" id="PF11738">
    <property type="entry name" value="DUF3298"/>
    <property type="match status" value="1"/>
</dbReference>
<evidence type="ECO:0000313" key="2">
    <source>
        <dbReference type="EMBL" id="PAE86960.1"/>
    </source>
</evidence>
<name>A0A268NV59_SHOCL</name>